<evidence type="ECO:0000259" key="1">
    <source>
        <dbReference type="Pfam" id="PF19289"/>
    </source>
</evidence>
<dbReference type="InterPro" id="IPR045569">
    <property type="entry name" value="Metalloprtase-TldD/E_C"/>
</dbReference>
<dbReference type="GO" id="GO:0006508">
    <property type="term" value="P:proteolysis"/>
    <property type="evidence" value="ECO:0007669"/>
    <property type="project" value="UniProtKB-KW"/>
</dbReference>
<proteinExistence type="predicted"/>
<comment type="caution">
    <text evidence="2">The sequence shown here is derived from an EMBL/GenBank/DDBJ whole genome shotgun (WGS) entry which is preliminary data.</text>
</comment>
<dbReference type="Pfam" id="PF19289">
    <property type="entry name" value="PmbA_TldD_3rd"/>
    <property type="match status" value="1"/>
</dbReference>
<dbReference type="GO" id="GO:0008237">
    <property type="term" value="F:metallopeptidase activity"/>
    <property type="evidence" value="ECO:0007669"/>
    <property type="project" value="InterPro"/>
</dbReference>
<feature type="domain" description="Metalloprotease TldD/E C-terminal" evidence="1">
    <location>
        <begin position="223"/>
        <end position="457"/>
    </location>
</feature>
<dbReference type="Gene3D" id="3.30.2290.10">
    <property type="entry name" value="PmbA/TldD superfamily"/>
    <property type="match status" value="1"/>
</dbReference>
<keyword evidence="2" id="KW-0645">Protease</keyword>
<dbReference type="AlphaFoldDB" id="A0A931DL47"/>
<dbReference type="Proteomes" id="UP000614047">
    <property type="component" value="Unassembled WGS sequence"/>
</dbReference>
<keyword evidence="2" id="KW-0378">Hydrolase</keyword>
<evidence type="ECO:0000313" key="2">
    <source>
        <dbReference type="EMBL" id="MBG6090057.1"/>
    </source>
</evidence>
<evidence type="ECO:0000313" key="3">
    <source>
        <dbReference type="Proteomes" id="UP000614047"/>
    </source>
</evidence>
<reference evidence="2" key="1">
    <citation type="submission" date="2020-11" db="EMBL/GenBank/DDBJ databases">
        <title>Sequencing the genomes of 1000 actinobacteria strains.</title>
        <authorList>
            <person name="Klenk H.-P."/>
        </authorList>
    </citation>
    <scope>NUCLEOTIDE SEQUENCE</scope>
    <source>
        <strain evidence="2">DSM 43175</strain>
    </source>
</reference>
<accession>A0A931DL47</accession>
<dbReference type="RefSeq" id="WP_197012576.1">
    <property type="nucleotide sequence ID" value="NZ_BAABES010000021.1"/>
</dbReference>
<dbReference type="InterPro" id="IPR035068">
    <property type="entry name" value="TldD/PmbA_N"/>
</dbReference>
<dbReference type="InterPro" id="IPR036059">
    <property type="entry name" value="TldD/PmbA_sf"/>
</dbReference>
<organism evidence="2 3">
    <name type="scientific">Actinomadura viridis</name>
    <dbReference type="NCBI Taxonomy" id="58110"/>
    <lineage>
        <taxon>Bacteria</taxon>
        <taxon>Bacillati</taxon>
        <taxon>Actinomycetota</taxon>
        <taxon>Actinomycetes</taxon>
        <taxon>Streptosporangiales</taxon>
        <taxon>Thermomonosporaceae</taxon>
        <taxon>Actinomadura</taxon>
    </lineage>
</organism>
<sequence>MSVLKPQEAVERALELSRADDCVVIADESSTANLRWAGNTLTTNGVTRSNRLTVVALRRAGEGVAAGVVSRAAVDAADLEDLVRAAEADAAGNAAAEDAAPLIDRAPAGGDWDAAPAETGIGVFSAFAPALGEAFAAAEAGGRRLYGFANHMVTSTFLGTSAGLRLRHDQPTGLLELNAKGAGGSAWAGVGTRDFTDVDVPGLTGDLARRLGWGEHRIDLPAGRYETILPPSAVADLMIYLYWSAGARDAHDGRTVFSAPGGGTRVGEKLAALPVTLSSDPRAAGLECAPFVVAHASSRESSVFDNGLGLERTDWISEGTLAALTQTRHSAARTGLPLTPAIDNLTMTGSPAGGGASLEEMVARTERGLLLTCLWYIREVDPQRLLLTGLTRDGVYLVENGEVTGAVNNFRFNESPVDLLGRISEVGATGPTLPREWSDYFTRTAMPPVRVGDFNMSTVSQAS</sequence>
<dbReference type="PANTHER" id="PTHR43666:SF1">
    <property type="entry name" value="CONSERVED PROTEIN"/>
    <property type="match status" value="1"/>
</dbReference>
<protein>
    <submittedName>
        <fullName evidence="2">Zn-dependent protease</fullName>
    </submittedName>
</protein>
<dbReference type="EMBL" id="JADOUA010000001">
    <property type="protein sequence ID" value="MBG6090057.1"/>
    <property type="molecule type" value="Genomic_DNA"/>
</dbReference>
<gene>
    <name evidence="2" type="ORF">IW256_004170</name>
</gene>
<keyword evidence="3" id="KW-1185">Reference proteome</keyword>
<dbReference type="PANTHER" id="PTHR43666">
    <property type="entry name" value="TLDD PROTEIN"/>
    <property type="match status" value="1"/>
</dbReference>
<dbReference type="SUPFAM" id="SSF111283">
    <property type="entry name" value="Putative modulator of DNA gyrase, PmbA/TldD"/>
    <property type="match status" value="1"/>
</dbReference>
<name>A0A931DL47_9ACTN</name>